<evidence type="ECO:0000313" key="2">
    <source>
        <dbReference type="EMBL" id="AWT27094.1"/>
    </source>
</evidence>
<dbReference type="Proteomes" id="UP000247696">
    <property type="component" value="Chromosome"/>
</dbReference>
<evidence type="ECO:0000313" key="3">
    <source>
        <dbReference type="Proteomes" id="UP000247696"/>
    </source>
</evidence>
<dbReference type="OrthoDB" id="4427617at2"/>
<name>A0A2Z3YX14_9CORY</name>
<feature type="region of interest" description="Disordered" evidence="1">
    <location>
        <begin position="1"/>
        <end position="41"/>
    </location>
</feature>
<sequence length="378" mass="40441">MFGFGRRKSTDARGSVPGPDASAVPDAPVAQPAPTESAEQVVPGPVEAPLAANALQLVAAGAGLTALCTGTTVWLHSGALGLGELDLVDIDLRVEVGGSSQEPLVHDAVMDWYGVLDGMDPLDVQRLVNGWNDRFVGPRVYSWRDGQGHLRIRGEIVMTWWRGHTVAQVDDFLRVVVSAALNLSEWLEEQWPSVDRLTPETVPPENGVALTGDDRGLEETERLAAQFVTPGNPFGLLKAETAPVTADRIADLFAARSGQRSQVSDDGVLRIRWGEPAVDIAVHDAVLTISSGAEVMVADPEQIPDSLLEVTWKWSTNRAGAVAVVHREQNGPTFLVYALHQFVGMGMSDGQLAMTASRTCELVADCMLELAGEITGGR</sequence>
<dbReference type="EMBL" id="CP024988">
    <property type="protein sequence ID" value="AWT27094.1"/>
    <property type="molecule type" value="Genomic_DNA"/>
</dbReference>
<dbReference type="RefSeq" id="WP_110482136.1">
    <property type="nucleotide sequence ID" value="NZ_CP024988.1"/>
</dbReference>
<keyword evidence="3" id="KW-1185">Reference proteome</keyword>
<proteinExistence type="predicted"/>
<gene>
    <name evidence="2" type="ORF">Csp1_23440</name>
</gene>
<evidence type="ECO:0000256" key="1">
    <source>
        <dbReference type="SAM" id="MobiDB-lite"/>
    </source>
</evidence>
<dbReference type="AlphaFoldDB" id="A0A2Z3YX14"/>
<reference evidence="3" key="1">
    <citation type="submission" date="2017-11" db="EMBL/GenBank/DDBJ databases">
        <title>Otitis media/interna in a cat caused by the recently described species Corynebacterium provencense.</title>
        <authorList>
            <person name="Kittl S."/>
            <person name="Brodard I."/>
            <person name="Rychener L."/>
            <person name="Jores J."/>
            <person name="Roosje P."/>
            <person name="Gobeli Brawand S."/>
        </authorList>
    </citation>
    <scope>NUCLEOTIDE SEQUENCE [LARGE SCALE GENOMIC DNA]</scope>
    <source>
        <strain evidence="3">17KM38</strain>
    </source>
</reference>
<organism evidence="2 3">
    <name type="scientific">Corynebacterium provencense</name>
    <dbReference type="NCBI Taxonomy" id="1737425"/>
    <lineage>
        <taxon>Bacteria</taxon>
        <taxon>Bacillati</taxon>
        <taxon>Actinomycetota</taxon>
        <taxon>Actinomycetes</taxon>
        <taxon>Mycobacteriales</taxon>
        <taxon>Corynebacteriaceae</taxon>
        <taxon>Corynebacterium</taxon>
    </lineage>
</organism>
<protein>
    <submittedName>
        <fullName evidence="2">Uncharacterized protein</fullName>
    </submittedName>
</protein>
<feature type="compositionally biased region" description="Low complexity" evidence="1">
    <location>
        <begin position="16"/>
        <end position="34"/>
    </location>
</feature>
<accession>A0A2Z3YX14</accession>
<dbReference type="KEGG" id="cpre:Csp1_23440"/>